<organism evidence="2 3">
    <name type="scientific">Podospora aff. communis PSN243</name>
    <dbReference type="NCBI Taxonomy" id="3040156"/>
    <lineage>
        <taxon>Eukaryota</taxon>
        <taxon>Fungi</taxon>
        <taxon>Dikarya</taxon>
        <taxon>Ascomycota</taxon>
        <taxon>Pezizomycotina</taxon>
        <taxon>Sordariomycetes</taxon>
        <taxon>Sordariomycetidae</taxon>
        <taxon>Sordariales</taxon>
        <taxon>Podosporaceae</taxon>
        <taxon>Podospora</taxon>
    </lineage>
</organism>
<dbReference type="AlphaFoldDB" id="A0AAV9GXB2"/>
<evidence type="ECO:0000313" key="2">
    <source>
        <dbReference type="EMBL" id="KAK4451206.1"/>
    </source>
</evidence>
<evidence type="ECO:0000313" key="3">
    <source>
        <dbReference type="Proteomes" id="UP001321760"/>
    </source>
</evidence>
<keyword evidence="3" id="KW-1185">Reference proteome</keyword>
<name>A0AAV9GXB2_9PEZI</name>
<dbReference type="Proteomes" id="UP001321760">
    <property type="component" value="Unassembled WGS sequence"/>
</dbReference>
<accession>A0AAV9GXB2</accession>
<protein>
    <recommendedName>
        <fullName evidence="1">Azaphilone pigments biosynthesis cluster protein L N-terminal domain-containing protein</fullName>
    </recommendedName>
</protein>
<dbReference type="InterPro" id="IPR031348">
    <property type="entry name" value="PigL_N"/>
</dbReference>
<proteinExistence type="predicted"/>
<sequence>MRFSPFPLTTTIPMDPLSITAAVVGIAAPAAHCIHLLLGDLQKIVDAPETLASLKRDLLSVDQALASLQAVSDPQWKLLGETVISQSKAATISCKNSCDRFRTALGRWTRHSEDGKLSLRDRAMVGFIKQGYVKSMSEQLQHSKLTLTSVVSIATLHSSLQQTQVTGEMMAMVCQREAEIADSITATDKQLAEVNAKLGALCMAKQEADETETDRASAISQVAVEQTVLGESRKLLEELLSGIQAAAANVRKDQAQVANNFGGQNEGMQIGVSYGAISGITFGKK</sequence>
<dbReference type="Pfam" id="PF17111">
    <property type="entry name" value="PigL_N"/>
    <property type="match status" value="1"/>
</dbReference>
<dbReference type="EMBL" id="MU865929">
    <property type="protein sequence ID" value="KAK4451206.1"/>
    <property type="molecule type" value="Genomic_DNA"/>
</dbReference>
<gene>
    <name evidence="2" type="ORF">QBC34DRAFT_401522</name>
</gene>
<evidence type="ECO:0000259" key="1">
    <source>
        <dbReference type="Pfam" id="PF17111"/>
    </source>
</evidence>
<comment type="caution">
    <text evidence="2">The sequence shown here is derived from an EMBL/GenBank/DDBJ whole genome shotgun (WGS) entry which is preliminary data.</text>
</comment>
<reference evidence="2" key="2">
    <citation type="submission" date="2023-05" db="EMBL/GenBank/DDBJ databases">
        <authorList>
            <consortium name="Lawrence Berkeley National Laboratory"/>
            <person name="Steindorff A."/>
            <person name="Hensen N."/>
            <person name="Bonometti L."/>
            <person name="Westerberg I."/>
            <person name="Brannstrom I.O."/>
            <person name="Guillou S."/>
            <person name="Cros-Aarteil S."/>
            <person name="Calhoun S."/>
            <person name="Haridas S."/>
            <person name="Kuo A."/>
            <person name="Mondo S."/>
            <person name="Pangilinan J."/>
            <person name="Riley R."/>
            <person name="Labutti K."/>
            <person name="Andreopoulos B."/>
            <person name="Lipzen A."/>
            <person name="Chen C."/>
            <person name="Yanf M."/>
            <person name="Daum C."/>
            <person name="Ng V."/>
            <person name="Clum A."/>
            <person name="Ohm R."/>
            <person name="Martin F."/>
            <person name="Silar P."/>
            <person name="Natvig D."/>
            <person name="Lalanne C."/>
            <person name="Gautier V."/>
            <person name="Ament-Velasquez S.L."/>
            <person name="Kruys A."/>
            <person name="Hutchinson M.I."/>
            <person name="Powell A.J."/>
            <person name="Barry K."/>
            <person name="Miller A.N."/>
            <person name="Grigoriev I.V."/>
            <person name="Debuchy R."/>
            <person name="Gladieux P."/>
            <person name="Thoren M.H."/>
            <person name="Johannesson H."/>
        </authorList>
    </citation>
    <scope>NUCLEOTIDE SEQUENCE</scope>
    <source>
        <strain evidence="2">PSN243</strain>
    </source>
</reference>
<reference evidence="2" key="1">
    <citation type="journal article" date="2023" name="Mol. Phylogenet. Evol.">
        <title>Genome-scale phylogeny and comparative genomics of the fungal order Sordariales.</title>
        <authorList>
            <person name="Hensen N."/>
            <person name="Bonometti L."/>
            <person name="Westerberg I."/>
            <person name="Brannstrom I.O."/>
            <person name="Guillou S."/>
            <person name="Cros-Aarteil S."/>
            <person name="Calhoun S."/>
            <person name="Haridas S."/>
            <person name="Kuo A."/>
            <person name="Mondo S."/>
            <person name="Pangilinan J."/>
            <person name="Riley R."/>
            <person name="LaButti K."/>
            <person name="Andreopoulos B."/>
            <person name="Lipzen A."/>
            <person name="Chen C."/>
            <person name="Yan M."/>
            <person name="Daum C."/>
            <person name="Ng V."/>
            <person name="Clum A."/>
            <person name="Steindorff A."/>
            <person name="Ohm R.A."/>
            <person name="Martin F."/>
            <person name="Silar P."/>
            <person name="Natvig D.O."/>
            <person name="Lalanne C."/>
            <person name="Gautier V."/>
            <person name="Ament-Velasquez S.L."/>
            <person name="Kruys A."/>
            <person name="Hutchinson M.I."/>
            <person name="Powell A.J."/>
            <person name="Barry K."/>
            <person name="Miller A.N."/>
            <person name="Grigoriev I.V."/>
            <person name="Debuchy R."/>
            <person name="Gladieux P."/>
            <person name="Hiltunen Thoren M."/>
            <person name="Johannesson H."/>
        </authorList>
    </citation>
    <scope>NUCLEOTIDE SEQUENCE</scope>
    <source>
        <strain evidence="2">PSN243</strain>
    </source>
</reference>
<feature type="domain" description="Azaphilone pigments biosynthesis cluster protein L N-terminal" evidence="1">
    <location>
        <begin position="14"/>
        <end position="216"/>
    </location>
</feature>